<dbReference type="RefSeq" id="WP_118132043.1">
    <property type="nucleotide sequence ID" value="NZ_LMAZ01000012.1"/>
</dbReference>
<dbReference type="AlphaFoldDB" id="A0A395QY92"/>
<reference evidence="1 2" key="1">
    <citation type="journal article" date="2018" name="Syst. Appl. Microbiol.">
        <title>Pseudomonas gallaeciensis sp. nov., isolated from crude-oil-contaminated intertidal sand samples after the Prestige oil spill.</title>
        <authorList>
            <person name="Mulet M."/>
            <person name="Sanchez D."/>
            <person name="Rodriguez A.C."/>
            <person name="Nogales B."/>
            <person name="Bosch R."/>
            <person name="Busquets A."/>
            <person name="Gomila M."/>
            <person name="Lalucat J."/>
            <person name="Garcia-Valdes E."/>
        </authorList>
    </citation>
    <scope>NUCLEOTIDE SEQUENCE [LARGE SCALE GENOMIC DNA]</scope>
    <source>
        <strain evidence="1 2">V113</strain>
    </source>
</reference>
<gene>
    <name evidence="1" type="ORF">ASB58_19245</name>
</gene>
<accession>A0A395QY92</accession>
<dbReference type="OrthoDB" id="7061157at2"/>
<dbReference type="EMBL" id="LMAZ01000012">
    <property type="protein sequence ID" value="RGP52502.1"/>
    <property type="molecule type" value="Genomic_DNA"/>
</dbReference>
<organism evidence="1 2">
    <name type="scientific">Pseudomonas abyssi</name>
    <dbReference type="NCBI Taxonomy" id="170540"/>
    <lineage>
        <taxon>Bacteria</taxon>
        <taxon>Pseudomonadati</taxon>
        <taxon>Pseudomonadota</taxon>
        <taxon>Gammaproteobacteria</taxon>
        <taxon>Pseudomonadales</taxon>
        <taxon>Pseudomonadaceae</taxon>
        <taxon>Pseudomonas</taxon>
    </lineage>
</organism>
<protein>
    <submittedName>
        <fullName evidence="1">Uncharacterized protein</fullName>
    </submittedName>
</protein>
<dbReference type="Proteomes" id="UP000265411">
    <property type="component" value="Unassembled WGS sequence"/>
</dbReference>
<keyword evidence="2" id="KW-1185">Reference proteome</keyword>
<sequence>MSDIERTTGIRKLELPEKVKAFLVTLECPDGMRYLFQEPYYFYSRGAPEDPGHWPELAGRALLPLWEHSERVFAADVGASPTEYISFPLENPNEYDSYGVSVMKAIFHMLELHVWEYGGGEQEVLESEILAGRLEFPNLSELGNMLAEPMCSQERIDRYIEQLV</sequence>
<proteinExistence type="predicted"/>
<evidence type="ECO:0000313" key="2">
    <source>
        <dbReference type="Proteomes" id="UP000265411"/>
    </source>
</evidence>
<name>A0A395QY92_9PSED</name>
<comment type="caution">
    <text evidence="1">The sequence shown here is derived from an EMBL/GenBank/DDBJ whole genome shotgun (WGS) entry which is preliminary data.</text>
</comment>
<evidence type="ECO:0000313" key="1">
    <source>
        <dbReference type="EMBL" id="RGP52502.1"/>
    </source>
</evidence>